<keyword evidence="2" id="KW-1185">Reference proteome</keyword>
<gene>
    <name evidence="1" type="ORF">BWR18_06455</name>
</gene>
<reference evidence="1 2" key="1">
    <citation type="submission" date="2017-01" db="EMBL/GenBank/DDBJ databases">
        <title>Complete genome of Tateyamaria omphalii DOK1-4 isolated from seawater in Dokdo.</title>
        <authorList>
            <person name="Kim J.H."/>
            <person name="Chi W.-J."/>
        </authorList>
    </citation>
    <scope>NUCLEOTIDE SEQUENCE [LARGE SCALE GENOMIC DNA]</scope>
    <source>
        <strain evidence="1 2">DOK1-4</strain>
    </source>
</reference>
<dbReference type="AlphaFoldDB" id="A0A1P8MTE8"/>
<dbReference type="Proteomes" id="UP000186336">
    <property type="component" value="Chromosome"/>
</dbReference>
<proteinExistence type="predicted"/>
<evidence type="ECO:0000313" key="1">
    <source>
        <dbReference type="EMBL" id="APX11360.1"/>
    </source>
</evidence>
<dbReference type="RefSeq" id="WP_076627222.1">
    <property type="nucleotide sequence ID" value="NZ_CP019312.1"/>
</dbReference>
<accession>A0A1P8MTE8</accession>
<name>A0A1P8MTE8_9RHOB</name>
<dbReference type="EMBL" id="CP019312">
    <property type="protein sequence ID" value="APX11360.1"/>
    <property type="molecule type" value="Genomic_DNA"/>
</dbReference>
<protein>
    <submittedName>
        <fullName evidence="1">Uncharacterized protein</fullName>
    </submittedName>
</protein>
<sequence length="75" mass="7181">MLKTDLEDLFASYGLDAPATEVTSSINAPVSFGGGGGGGGGGGDDDVAVTAQSKNCSSGVCGSRACTGPEPVIVT</sequence>
<organism evidence="1 2">
    <name type="scientific">Tateyamaria omphalii</name>
    <dbReference type="NCBI Taxonomy" id="299262"/>
    <lineage>
        <taxon>Bacteria</taxon>
        <taxon>Pseudomonadati</taxon>
        <taxon>Pseudomonadota</taxon>
        <taxon>Alphaproteobacteria</taxon>
        <taxon>Rhodobacterales</taxon>
        <taxon>Roseobacteraceae</taxon>
        <taxon>Tateyamaria</taxon>
    </lineage>
</organism>
<evidence type="ECO:0000313" key="2">
    <source>
        <dbReference type="Proteomes" id="UP000186336"/>
    </source>
</evidence>
<dbReference type="STRING" id="299262.BWR18_06455"/>
<dbReference type="KEGG" id="tom:BWR18_06455"/>